<protein>
    <recommendedName>
        <fullName evidence="2">histidine kinase</fullName>
        <ecNumber evidence="2">2.7.13.3</ecNumber>
    </recommendedName>
</protein>
<dbReference type="InterPro" id="IPR011712">
    <property type="entry name" value="Sig_transdc_His_kin_sub3_dim/P"/>
</dbReference>
<keyword evidence="4" id="KW-0808">Transferase</keyword>
<reference evidence="12" key="1">
    <citation type="submission" date="2022-10" db="EMBL/GenBank/DDBJ databases">
        <title>The complete genomes of actinobacterial strains from the NBC collection.</title>
        <authorList>
            <person name="Joergensen T.S."/>
            <person name="Alvarez Arevalo M."/>
            <person name="Sterndorff E.B."/>
            <person name="Faurdal D."/>
            <person name="Vuksanovic O."/>
            <person name="Mourched A.-S."/>
            <person name="Charusanti P."/>
            <person name="Shaw S."/>
            <person name="Blin K."/>
            <person name="Weber T."/>
        </authorList>
    </citation>
    <scope>NUCLEOTIDE SEQUENCE</scope>
    <source>
        <strain evidence="12">NBC_00008</strain>
    </source>
</reference>
<evidence type="ECO:0000313" key="12">
    <source>
        <dbReference type="EMBL" id="WTW73931.1"/>
    </source>
</evidence>
<keyword evidence="3" id="KW-0597">Phosphoprotein</keyword>
<evidence type="ECO:0000256" key="4">
    <source>
        <dbReference type="ARBA" id="ARBA00022679"/>
    </source>
</evidence>
<sequence>MNVPAVDRLRDGLAALLRPTGPIPRPTRRDLVLDGALALLAAVAAVNSGLSVGMDRTYRIVDGTVRVVEGSGNYVGALAPMLLCSLPLALRRRCPLAVLWAVIAAGLMAPGSEARMILYTALVATYSAVMHSPYRIPTLASVAVALLVLNGARTPDVPTVQNEYVALLIVLPLAVVADGMRQWRTRADARQERMAALEREQAAELRRATERERARIARDLHDVVTHNVSMMVIQAGAARKVMDAEPAMAREALLAVESAGRSAMAELRHTMGLLTMNARDDPAAPAGELAPQPGPDQLDALVGRVRETGLSVELTVTGNRRPVPSGIGLAVYRVVQEALTNATKHAHGSRARVALAYGPEALRAEVVDTGGTPDPGVVPGGGHGLLGLRERIAVYGGTLDAGPTPDGGYRLVAVIPLEPS</sequence>
<feature type="transmembrane region" description="Helical" evidence="9">
    <location>
        <begin position="31"/>
        <end position="52"/>
    </location>
</feature>
<evidence type="ECO:0000256" key="5">
    <source>
        <dbReference type="ARBA" id="ARBA00022741"/>
    </source>
</evidence>
<gene>
    <name evidence="12" type="ORF">OG398_19320</name>
</gene>
<evidence type="ECO:0000256" key="3">
    <source>
        <dbReference type="ARBA" id="ARBA00022553"/>
    </source>
</evidence>
<dbReference type="GO" id="GO:0000155">
    <property type="term" value="F:phosphorelay sensor kinase activity"/>
    <property type="evidence" value="ECO:0007669"/>
    <property type="project" value="InterPro"/>
</dbReference>
<dbReference type="InterPro" id="IPR050482">
    <property type="entry name" value="Sensor_HK_TwoCompSys"/>
</dbReference>
<evidence type="ECO:0000256" key="7">
    <source>
        <dbReference type="ARBA" id="ARBA00022840"/>
    </source>
</evidence>
<feature type="transmembrane region" description="Helical" evidence="9">
    <location>
        <begin position="72"/>
        <end position="90"/>
    </location>
</feature>
<dbReference type="GO" id="GO:0016020">
    <property type="term" value="C:membrane"/>
    <property type="evidence" value="ECO:0007669"/>
    <property type="project" value="InterPro"/>
</dbReference>
<dbReference type="SUPFAM" id="SSF55874">
    <property type="entry name" value="ATPase domain of HSP90 chaperone/DNA topoisomerase II/histidine kinase"/>
    <property type="match status" value="1"/>
</dbReference>
<organism evidence="12">
    <name type="scientific">Streptomyces sp. NBC_00008</name>
    <dbReference type="NCBI Taxonomy" id="2903610"/>
    <lineage>
        <taxon>Bacteria</taxon>
        <taxon>Bacillati</taxon>
        <taxon>Actinomycetota</taxon>
        <taxon>Actinomycetes</taxon>
        <taxon>Kitasatosporales</taxon>
        <taxon>Streptomycetaceae</taxon>
        <taxon>Streptomyces</taxon>
    </lineage>
</organism>
<dbReference type="EC" id="2.7.13.3" evidence="2"/>
<dbReference type="InterPro" id="IPR036890">
    <property type="entry name" value="HATPase_C_sf"/>
</dbReference>
<evidence type="ECO:0000256" key="8">
    <source>
        <dbReference type="ARBA" id="ARBA00023012"/>
    </source>
</evidence>
<evidence type="ECO:0000259" key="10">
    <source>
        <dbReference type="Pfam" id="PF02518"/>
    </source>
</evidence>
<feature type="transmembrane region" description="Helical" evidence="9">
    <location>
        <begin position="97"/>
        <end position="122"/>
    </location>
</feature>
<proteinExistence type="predicted"/>
<evidence type="ECO:0000256" key="9">
    <source>
        <dbReference type="SAM" id="Phobius"/>
    </source>
</evidence>
<dbReference type="GO" id="GO:0046983">
    <property type="term" value="F:protein dimerization activity"/>
    <property type="evidence" value="ECO:0007669"/>
    <property type="project" value="InterPro"/>
</dbReference>
<name>A0AAU2W3K8_9ACTN</name>
<evidence type="ECO:0000256" key="6">
    <source>
        <dbReference type="ARBA" id="ARBA00022777"/>
    </source>
</evidence>
<evidence type="ECO:0000256" key="1">
    <source>
        <dbReference type="ARBA" id="ARBA00000085"/>
    </source>
</evidence>
<keyword evidence="5" id="KW-0547">Nucleotide-binding</keyword>
<keyword evidence="6 12" id="KW-0418">Kinase</keyword>
<dbReference type="EMBL" id="CP108313">
    <property type="protein sequence ID" value="WTW73931.1"/>
    <property type="molecule type" value="Genomic_DNA"/>
</dbReference>
<keyword evidence="9" id="KW-0472">Membrane</keyword>
<feature type="domain" description="Signal transduction histidine kinase subgroup 3 dimerisation and phosphoacceptor" evidence="11">
    <location>
        <begin position="212"/>
        <end position="274"/>
    </location>
</feature>
<keyword evidence="8" id="KW-0902">Two-component regulatory system</keyword>
<accession>A0AAU2W3K8</accession>
<dbReference type="Pfam" id="PF02518">
    <property type="entry name" value="HATPase_c"/>
    <property type="match status" value="1"/>
</dbReference>
<feature type="transmembrane region" description="Helical" evidence="9">
    <location>
        <begin position="134"/>
        <end position="152"/>
    </location>
</feature>
<evidence type="ECO:0000259" key="11">
    <source>
        <dbReference type="Pfam" id="PF07730"/>
    </source>
</evidence>
<dbReference type="GO" id="GO:0005524">
    <property type="term" value="F:ATP binding"/>
    <property type="evidence" value="ECO:0007669"/>
    <property type="project" value="UniProtKB-KW"/>
</dbReference>
<dbReference type="AlphaFoldDB" id="A0AAU2W3K8"/>
<dbReference type="PANTHER" id="PTHR24421:SF10">
    <property type="entry name" value="NITRATE_NITRITE SENSOR PROTEIN NARQ"/>
    <property type="match status" value="1"/>
</dbReference>
<comment type="catalytic activity">
    <reaction evidence="1">
        <text>ATP + protein L-histidine = ADP + protein N-phospho-L-histidine.</text>
        <dbReference type="EC" id="2.7.13.3"/>
    </reaction>
</comment>
<evidence type="ECO:0000256" key="2">
    <source>
        <dbReference type="ARBA" id="ARBA00012438"/>
    </source>
</evidence>
<dbReference type="Gene3D" id="1.20.5.1930">
    <property type="match status" value="1"/>
</dbReference>
<feature type="domain" description="Histidine kinase/HSP90-like ATPase" evidence="10">
    <location>
        <begin position="330"/>
        <end position="418"/>
    </location>
</feature>
<dbReference type="CDD" id="cd16917">
    <property type="entry name" value="HATPase_UhpB-NarQ-NarX-like"/>
    <property type="match status" value="1"/>
</dbReference>
<dbReference type="InterPro" id="IPR003594">
    <property type="entry name" value="HATPase_dom"/>
</dbReference>
<keyword evidence="9" id="KW-0812">Transmembrane</keyword>
<feature type="transmembrane region" description="Helical" evidence="9">
    <location>
        <begin position="164"/>
        <end position="183"/>
    </location>
</feature>
<dbReference type="Gene3D" id="3.30.565.10">
    <property type="entry name" value="Histidine kinase-like ATPase, C-terminal domain"/>
    <property type="match status" value="1"/>
</dbReference>
<keyword evidence="9" id="KW-1133">Transmembrane helix</keyword>
<dbReference type="Pfam" id="PF07730">
    <property type="entry name" value="HisKA_3"/>
    <property type="match status" value="1"/>
</dbReference>
<keyword evidence="7" id="KW-0067">ATP-binding</keyword>
<dbReference type="PANTHER" id="PTHR24421">
    <property type="entry name" value="NITRATE/NITRITE SENSOR PROTEIN NARX-RELATED"/>
    <property type="match status" value="1"/>
</dbReference>